<comment type="pathway">
    <text evidence="1 10">Amino-acid biosynthesis; S-adenosyl-L-methionine biosynthesis; S-adenosyl-L-methionine from L-methionine: step 1/1.</text>
</comment>
<feature type="region of interest" description="Flexible loop" evidence="10">
    <location>
        <begin position="98"/>
        <end position="108"/>
    </location>
</feature>
<evidence type="ECO:0000256" key="7">
    <source>
        <dbReference type="ARBA" id="ARBA00022840"/>
    </source>
</evidence>
<evidence type="ECO:0000256" key="4">
    <source>
        <dbReference type="ARBA" id="ARBA00022679"/>
    </source>
</evidence>
<feature type="binding site" evidence="10">
    <location>
        <position position="274"/>
    </location>
    <ligand>
        <name>ATP</name>
        <dbReference type="ChEBI" id="CHEBI:30616"/>
        <note>ligand shared between two neighboring subunits</note>
    </ligand>
</feature>
<dbReference type="RefSeq" id="WP_084117630.1">
    <property type="nucleotide sequence ID" value="NZ_FWXH01000029.1"/>
</dbReference>
<feature type="binding site" description="in other chain" evidence="10">
    <location>
        <position position="98"/>
    </location>
    <ligand>
        <name>L-methionine</name>
        <dbReference type="ChEBI" id="CHEBI:57844"/>
        <note>ligand shared between two neighboring subunits</note>
    </ligand>
</feature>
<evidence type="ECO:0000256" key="6">
    <source>
        <dbReference type="ARBA" id="ARBA00022741"/>
    </source>
</evidence>
<evidence type="ECO:0000259" key="15">
    <source>
        <dbReference type="Pfam" id="PF02773"/>
    </source>
</evidence>
<feature type="binding site" evidence="10">
    <location>
        <position position="42"/>
    </location>
    <ligand>
        <name>K(+)</name>
        <dbReference type="ChEBI" id="CHEBI:29103"/>
    </ligand>
</feature>
<dbReference type="InterPro" id="IPR002133">
    <property type="entry name" value="S-AdoMet_synthetase"/>
</dbReference>
<keyword evidence="7 10" id="KW-0067">ATP-binding</keyword>
<dbReference type="GO" id="GO:0006730">
    <property type="term" value="P:one-carbon metabolic process"/>
    <property type="evidence" value="ECO:0007669"/>
    <property type="project" value="UniProtKB-KW"/>
</dbReference>
<dbReference type="PROSITE" id="PS00377">
    <property type="entry name" value="ADOMET_SYNTHASE_2"/>
    <property type="match status" value="1"/>
</dbReference>
<dbReference type="InterPro" id="IPR022631">
    <property type="entry name" value="ADOMET_SYNTHASE_CS"/>
</dbReference>
<dbReference type="PANTHER" id="PTHR11964">
    <property type="entry name" value="S-ADENOSYLMETHIONINE SYNTHETASE"/>
    <property type="match status" value="1"/>
</dbReference>
<dbReference type="Pfam" id="PF02773">
    <property type="entry name" value="S-AdoMet_synt_C"/>
    <property type="match status" value="1"/>
</dbReference>
<comment type="cofactor">
    <cofactor evidence="10">
        <name>K(+)</name>
        <dbReference type="ChEBI" id="CHEBI:29103"/>
    </cofactor>
    <text evidence="10">Binds 1 potassium ion per subunit.</text>
</comment>
<dbReference type="FunFam" id="3.30.300.10:FF:000003">
    <property type="entry name" value="S-adenosylmethionine synthase"/>
    <property type="match status" value="1"/>
</dbReference>
<name>A0A1W1XXR7_9CLOT</name>
<dbReference type="InterPro" id="IPR022628">
    <property type="entry name" value="S-AdoMet_synt_N"/>
</dbReference>
<feature type="domain" description="S-adenosylmethionine synthetase central" evidence="14">
    <location>
        <begin position="123"/>
        <end position="239"/>
    </location>
</feature>
<comment type="similarity">
    <text evidence="2 10 12">Belongs to the AdoMet synthase family.</text>
</comment>
<sequence>MRKLFTSESVTEGHPDKICDQISDGILDAILTNDPDARVACETTVTTGIVNVMGEISTKCYVDIPKVVRETIREIGYTRAKYGFDCDTCAVVTSIDEQSADIAMGVDEALESKKGEMDKIEAVGAGDQGMMFGFATNETPEYMPMPIAMAHKLSRRLTEVRKNNTLDYLRPDGKTQVTVEYEDNKPVRIDTIVISTQHGPTVSHEQIEKDIIENVIKVVIPAELLDEKTKYFINPTGRFVVGGPQGDSGLTGRKIIVDTYGGYGRHGGGAFSGKDPTKVDRSAAYASRWVAKNLVAAGVADKLEIQLAYAIGVAKPVSIGIDTFGTGKVAEDKIVEIVEKIFDLRPGAIIRDLGLKRPIYRQVAAYGHFGRTDIDVPWEKLDKVEEIKKYI</sequence>
<dbReference type="NCBIfam" id="TIGR01034">
    <property type="entry name" value="metK"/>
    <property type="match status" value="1"/>
</dbReference>
<dbReference type="STRING" id="1121291.SAMN02745134_03640"/>
<dbReference type="UniPathway" id="UPA00315">
    <property type="reaction ID" value="UER00080"/>
</dbReference>
<dbReference type="Pfam" id="PF00438">
    <property type="entry name" value="S-AdoMet_synt_N"/>
    <property type="match status" value="1"/>
</dbReference>
<feature type="binding site" description="in other chain" evidence="10">
    <location>
        <position position="14"/>
    </location>
    <ligand>
        <name>ATP</name>
        <dbReference type="ChEBI" id="CHEBI:30616"/>
        <note>ligand shared between two neighboring subunits</note>
    </ligand>
</feature>
<feature type="binding site" evidence="10">
    <location>
        <position position="270"/>
    </location>
    <ligand>
        <name>ATP</name>
        <dbReference type="ChEBI" id="CHEBI:30616"/>
        <note>ligand shared between two neighboring subunits</note>
    </ligand>
</feature>
<feature type="binding site" description="in other chain" evidence="10">
    <location>
        <begin position="238"/>
        <end position="239"/>
    </location>
    <ligand>
        <name>ATP</name>
        <dbReference type="ChEBI" id="CHEBI:30616"/>
        <note>ligand shared between two neighboring subunits</note>
    </ligand>
</feature>
<evidence type="ECO:0000256" key="5">
    <source>
        <dbReference type="ARBA" id="ARBA00022723"/>
    </source>
</evidence>
<evidence type="ECO:0000256" key="10">
    <source>
        <dbReference type="HAMAP-Rule" id="MF_00086"/>
    </source>
</evidence>
<reference evidence="16 17" key="1">
    <citation type="submission" date="2017-04" db="EMBL/GenBank/DDBJ databases">
        <authorList>
            <person name="Afonso C.L."/>
            <person name="Miller P.J."/>
            <person name="Scott M.A."/>
            <person name="Spackman E."/>
            <person name="Goraichik I."/>
            <person name="Dimitrov K.M."/>
            <person name="Suarez D.L."/>
            <person name="Swayne D.E."/>
        </authorList>
    </citation>
    <scope>NUCLEOTIDE SEQUENCE [LARGE SCALE GENOMIC DNA]</scope>
    <source>
        <strain evidence="16 17">DSM 12555</strain>
    </source>
</reference>
<keyword evidence="9 10" id="KW-0630">Potassium</keyword>
<dbReference type="PROSITE" id="PS00376">
    <property type="entry name" value="ADOMET_SYNTHASE_1"/>
    <property type="match status" value="1"/>
</dbReference>
<keyword evidence="6 10" id="KW-0547">Nucleotide-binding</keyword>
<dbReference type="GO" id="GO:0005737">
    <property type="term" value="C:cytoplasm"/>
    <property type="evidence" value="ECO:0007669"/>
    <property type="project" value="UniProtKB-SubCell"/>
</dbReference>
<comment type="subunit">
    <text evidence="10">Homotetramer; dimer of dimers.</text>
</comment>
<dbReference type="Proteomes" id="UP000192468">
    <property type="component" value="Unassembled WGS sequence"/>
</dbReference>
<accession>A0A1W1XXR7</accession>
<dbReference type="HAMAP" id="MF_00086">
    <property type="entry name" value="S_AdoMet_synth1"/>
    <property type="match status" value="1"/>
</dbReference>
<dbReference type="AlphaFoldDB" id="A0A1W1XXR7"/>
<evidence type="ECO:0000256" key="3">
    <source>
        <dbReference type="ARBA" id="ARBA00022563"/>
    </source>
</evidence>
<feature type="binding site" evidence="10">
    <location>
        <position position="247"/>
    </location>
    <ligand>
        <name>L-methionine</name>
        <dbReference type="ChEBI" id="CHEBI:57844"/>
        <note>ligand shared between two neighboring subunits</note>
    </ligand>
</feature>
<dbReference type="InterPro" id="IPR022636">
    <property type="entry name" value="S-AdoMet_synthetase_sfam"/>
</dbReference>
<evidence type="ECO:0000256" key="11">
    <source>
        <dbReference type="RuleBase" id="RU000542"/>
    </source>
</evidence>
<feature type="binding site" description="in other chain" evidence="10">
    <location>
        <begin position="253"/>
        <end position="254"/>
    </location>
    <ligand>
        <name>ATP</name>
        <dbReference type="ChEBI" id="CHEBI:30616"/>
        <note>ligand shared between two neighboring subunits</note>
    </ligand>
</feature>
<dbReference type="OrthoDB" id="9801686at2"/>
<dbReference type="SUPFAM" id="SSF55973">
    <property type="entry name" value="S-adenosylmethionine synthetase"/>
    <property type="match status" value="3"/>
</dbReference>
<evidence type="ECO:0000256" key="8">
    <source>
        <dbReference type="ARBA" id="ARBA00022842"/>
    </source>
</evidence>
<keyword evidence="5 10" id="KW-0479">Metal-binding</keyword>
<gene>
    <name evidence="10" type="primary">metK</name>
    <name evidence="16" type="ORF">SAMN02745134_03640</name>
</gene>
<comment type="catalytic activity">
    <reaction evidence="10">
        <text>L-methionine + ATP + H2O = S-adenosyl-L-methionine + phosphate + diphosphate</text>
        <dbReference type="Rhea" id="RHEA:21080"/>
        <dbReference type="ChEBI" id="CHEBI:15377"/>
        <dbReference type="ChEBI" id="CHEBI:30616"/>
        <dbReference type="ChEBI" id="CHEBI:33019"/>
        <dbReference type="ChEBI" id="CHEBI:43474"/>
        <dbReference type="ChEBI" id="CHEBI:57844"/>
        <dbReference type="ChEBI" id="CHEBI:59789"/>
        <dbReference type="EC" id="2.5.1.6"/>
    </reaction>
</comment>
<organism evidence="16 17">
    <name type="scientific">Clostridium acidisoli DSM 12555</name>
    <dbReference type="NCBI Taxonomy" id="1121291"/>
    <lineage>
        <taxon>Bacteria</taxon>
        <taxon>Bacillati</taxon>
        <taxon>Bacillota</taxon>
        <taxon>Clostridia</taxon>
        <taxon>Eubacteriales</taxon>
        <taxon>Clostridiaceae</taxon>
        <taxon>Clostridium</taxon>
    </lineage>
</organism>
<dbReference type="GO" id="GO:0005524">
    <property type="term" value="F:ATP binding"/>
    <property type="evidence" value="ECO:0007669"/>
    <property type="project" value="UniProtKB-UniRule"/>
</dbReference>
<comment type="function">
    <text evidence="10">Catalyzes the formation of S-adenosylmethionine (AdoMet) from methionine and ATP. The overall synthetic reaction is composed of two sequential steps, AdoMet formation and the subsequent tripolyphosphate hydrolysis which occurs prior to release of AdoMet from the enzyme.</text>
</comment>
<keyword evidence="10" id="KW-0963">Cytoplasm</keyword>
<dbReference type="InterPro" id="IPR022630">
    <property type="entry name" value="S-AdoMet_synt_C"/>
</dbReference>
<evidence type="ECO:0000259" key="13">
    <source>
        <dbReference type="Pfam" id="PF00438"/>
    </source>
</evidence>
<evidence type="ECO:0000256" key="1">
    <source>
        <dbReference type="ARBA" id="ARBA00005224"/>
    </source>
</evidence>
<keyword evidence="17" id="KW-1185">Reference proteome</keyword>
<keyword evidence="8 10" id="KW-0460">Magnesium</keyword>
<evidence type="ECO:0000256" key="2">
    <source>
        <dbReference type="ARBA" id="ARBA00009685"/>
    </source>
</evidence>
<evidence type="ECO:0000313" key="17">
    <source>
        <dbReference type="Proteomes" id="UP000192468"/>
    </source>
</evidence>
<dbReference type="GO" id="GO:0006556">
    <property type="term" value="P:S-adenosylmethionine biosynthetic process"/>
    <property type="evidence" value="ECO:0007669"/>
    <property type="project" value="UniProtKB-UniRule"/>
</dbReference>
<feature type="binding site" evidence="10">
    <location>
        <position position="247"/>
    </location>
    <ligand>
        <name>ATP</name>
        <dbReference type="ChEBI" id="CHEBI:30616"/>
        <note>ligand shared between two neighboring subunits</note>
    </ligand>
</feature>
<evidence type="ECO:0000256" key="9">
    <source>
        <dbReference type="ARBA" id="ARBA00022958"/>
    </source>
</evidence>
<feature type="binding site" description="in other chain" evidence="10">
    <location>
        <position position="55"/>
    </location>
    <ligand>
        <name>L-methionine</name>
        <dbReference type="ChEBI" id="CHEBI:57844"/>
        <note>ligand shared between two neighboring subunits</note>
    </ligand>
</feature>
<keyword evidence="4 10" id="KW-0808">Transferase</keyword>
<dbReference type="EMBL" id="FWXH01000029">
    <property type="protein sequence ID" value="SMC28740.1"/>
    <property type="molecule type" value="Genomic_DNA"/>
</dbReference>
<feature type="binding site" description="in other chain" evidence="10">
    <location>
        <begin position="172"/>
        <end position="174"/>
    </location>
    <ligand>
        <name>ATP</name>
        <dbReference type="ChEBI" id="CHEBI:30616"/>
        <note>ligand shared between two neighboring subunits</note>
    </ligand>
</feature>
<comment type="subcellular location">
    <subcellularLocation>
        <location evidence="10 11">Cytoplasm</location>
    </subcellularLocation>
</comment>
<feature type="binding site" evidence="10">
    <location>
        <position position="16"/>
    </location>
    <ligand>
        <name>Mg(2+)</name>
        <dbReference type="ChEBI" id="CHEBI:18420"/>
    </ligand>
</feature>
<comment type="cofactor">
    <cofactor evidence="10">
        <name>Mg(2+)</name>
        <dbReference type="ChEBI" id="CHEBI:18420"/>
    </cofactor>
    <text evidence="10">Binds 2 divalent ions per subunit.</text>
</comment>
<feature type="binding site" description="in other chain" evidence="10">
    <location>
        <position position="278"/>
    </location>
    <ligand>
        <name>L-methionine</name>
        <dbReference type="ChEBI" id="CHEBI:57844"/>
        <note>ligand shared between two neighboring subunits</note>
    </ligand>
</feature>
<evidence type="ECO:0000313" key="16">
    <source>
        <dbReference type="EMBL" id="SMC28740.1"/>
    </source>
</evidence>
<keyword evidence="3 10" id="KW-0554">One-carbon metabolism</keyword>
<dbReference type="Gene3D" id="3.30.300.10">
    <property type="match status" value="3"/>
</dbReference>
<feature type="domain" description="S-adenosylmethionine synthetase C-terminal" evidence="15">
    <location>
        <begin position="241"/>
        <end position="380"/>
    </location>
</feature>
<protein>
    <recommendedName>
        <fullName evidence="10">S-adenosylmethionine synthase</fullName>
        <shortName evidence="10">AdoMet synthase</shortName>
        <ecNumber evidence="10">2.5.1.6</ecNumber>
    </recommendedName>
    <alternativeName>
        <fullName evidence="10">MAT</fullName>
    </alternativeName>
    <alternativeName>
        <fullName evidence="10">Methionine adenosyltransferase</fullName>
    </alternativeName>
</protein>
<proteinExistence type="inferred from homology"/>
<feature type="domain" description="S-adenosylmethionine synthetase N-terminal" evidence="13">
    <location>
        <begin position="3"/>
        <end position="100"/>
    </location>
</feature>
<evidence type="ECO:0000256" key="12">
    <source>
        <dbReference type="RuleBase" id="RU004462"/>
    </source>
</evidence>
<dbReference type="EC" id="2.5.1.6" evidence="10"/>
<dbReference type="CDD" id="cd18079">
    <property type="entry name" value="S-AdoMet_synt"/>
    <property type="match status" value="1"/>
</dbReference>
<dbReference type="InterPro" id="IPR022629">
    <property type="entry name" value="S-AdoMet_synt_central"/>
</dbReference>
<dbReference type="GO" id="GO:0004478">
    <property type="term" value="F:methionine adenosyltransferase activity"/>
    <property type="evidence" value="ECO:0007669"/>
    <property type="project" value="UniProtKB-UniRule"/>
</dbReference>
<dbReference type="GO" id="GO:0000287">
    <property type="term" value="F:magnesium ion binding"/>
    <property type="evidence" value="ECO:0007669"/>
    <property type="project" value="UniProtKB-UniRule"/>
</dbReference>
<evidence type="ECO:0000259" key="14">
    <source>
        <dbReference type="Pfam" id="PF02772"/>
    </source>
</evidence>
<dbReference type="PIRSF" id="PIRSF000497">
    <property type="entry name" value="MAT"/>
    <property type="match status" value="1"/>
</dbReference>
<dbReference type="Pfam" id="PF02772">
    <property type="entry name" value="S-AdoMet_synt_M"/>
    <property type="match status" value="1"/>
</dbReference>
<dbReference type="FunFam" id="3.30.300.10:FF:000004">
    <property type="entry name" value="S-adenosylmethionine synthase"/>
    <property type="match status" value="1"/>
</dbReference>